<dbReference type="InterPro" id="IPR006447">
    <property type="entry name" value="Myb_dom_plants"/>
</dbReference>
<feature type="region of interest" description="Disordered" evidence="5">
    <location>
        <begin position="1"/>
        <end position="39"/>
    </location>
</feature>
<comment type="caution">
    <text evidence="7">The sequence shown here is derived from an EMBL/GenBank/DDBJ whole genome shotgun (WGS) entry which is preliminary data.</text>
</comment>
<gene>
    <name evidence="7" type="ORF">V6N12_021117</name>
</gene>
<organism evidence="7 8">
    <name type="scientific">Hibiscus sabdariffa</name>
    <name type="common">roselle</name>
    <dbReference type="NCBI Taxonomy" id="183260"/>
    <lineage>
        <taxon>Eukaryota</taxon>
        <taxon>Viridiplantae</taxon>
        <taxon>Streptophyta</taxon>
        <taxon>Embryophyta</taxon>
        <taxon>Tracheophyta</taxon>
        <taxon>Spermatophyta</taxon>
        <taxon>Magnoliopsida</taxon>
        <taxon>eudicotyledons</taxon>
        <taxon>Gunneridae</taxon>
        <taxon>Pentapetalae</taxon>
        <taxon>rosids</taxon>
        <taxon>malvids</taxon>
        <taxon>Malvales</taxon>
        <taxon>Malvaceae</taxon>
        <taxon>Malvoideae</taxon>
        <taxon>Hibiscus</taxon>
    </lineage>
</organism>
<dbReference type="SUPFAM" id="SSF46689">
    <property type="entry name" value="Homeodomain-like"/>
    <property type="match status" value="1"/>
</dbReference>
<keyword evidence="2" id="KW-0805">Transcription regulation</keyword>
<evidence type="ECO:0000256" key="1">
    <source>
        <dbReference type="ARBA" id="ARBA00004123"/>
    </source>
</evidence>
<name>A0ABR2AUS2_9ROSI</name>
<reference evidence="7 8" key="1">
    <citation type="journal article" date="2024" name="G3 (Bethesda)">
        <title>Genome assembly of Hibiscus sabdariffa L. provides insights into metabolisms of medicinal natural products.</title>
        <authorList>
            <person name="Kim T."/>
        </authorList>
    </citation>
    <scope>NUCLEOTIDE SEQUENCE [LARGE SCALE GENOMIC DNA]</scope>
    <source>
        <strain evidence="7">TK-2024</strain>
        <tissue evidence="7">Old leaves</tissue>
    </source>
</reference>
<dbReference type="NCBIfam" id="TIGR01557">
    <property type="entry name" value="myb_SHAQKYF"/>
    <property type="match status" value="1"/>
</dbReference>
<dbReference type="InterPro" id="IPR009057">
    <property type="entry name" value="Homeodomain-like_sf"/>
</dbReference>
<dbReference type="EMBL" id="JBBPBM010000300">
    <property type="protein sequence ID" value="KAK8497674.1"/>
    <property type="molecule type" value="Genomic_DNA"/>
</dbReference>
<keyword evidence="4" id="KW-0539">Nucleus</keyword>
<protein>
    <recommendedName>
        <fullName evidence="6">Myb-like domain-containing protein</fullName>
    </recommendedName>
</protein>
<dbReference type="InterPro" id="IPR046955">
    <property type="entry name" value="PHR1-like"/>
</dbReference>
<keyword evidence="3" id="KW-0804">Transcription</keyword>
<dbReference type="InterPro" id="IPR001005">
    <property type="entry name" value="SANT/Myb"/>
</dbReference>
<evidence type="ECO:0000313" key="7">
    <source>
        <dbReference type="EMBL" id="KAK8497674.1"/>
    </source>
</evidence>
<proteinExistence type="predicted"/>
<evidence type="ECO:0000256" key="4">
    <source>
        <dbReference type="ARBA" id="ARBA00023242"/>
    </source>
</evidence>
<evidence type="ECO:0000256" key="3">
    <source>
        <dbReference type="ARBA" id="ARBA00023163"/>
    </source>
</evidence>
<sequence length="286" mass="32477">MEDGASSTISKRHQKRSISDSDSISSAPLKQSASSSSGINDQTKISYISFQAANGDRDDEFRMPLHPSYQQENDTLLSVVNPHLCHRLNKKLCNSTNYWSQQESFLSLDHTKLLDEAARISKVTVCSPESDEKYPDFSRISATFGEKPSRIKTRLKWTADLHEKFVGCVNLLGGAENATPSAILRLMKSNGLALHHVKSHLQKYRHAKWISDSRKENIEEGIKNDDLYEIKMKSGGMQIKEMLEMQAQVQTHLCQQLQIQQNLQQAIEKQGKQIQFLFEQLKKKAN</sequence>
<keyword evidence="8" id="KW-1185">Reference proteome</keyword>
<dbReference type="PANTHER" id="PTHR31499:SF85">
    <property type="entry name" value="TRANSCRIPTION FACTOR MYB-RELATED FAMILY"/>
    <property type="match status" value="1"/>
</dbReference>
<evidence type="ECO:0000313" key="8">
    <source>
        <dbReference type="Proteomes" id="UP001472677"/>
    </source>
</evidence>
<dbReference type="PANTHER" id="PTHR31499">
    <property type="entry name" value="MYB FAMILY TRANSCRIPTION FACTOR PHL11"/>
    <property type="match status" value="1"/>
</dbReference>
<feature type="compositionally biased region" description="Low complexity" evidence="5">
    <location>
        <begin position="20"/>
        <end position="37"/>
    </location>
</feature>
<dbReference type="Gene3D" id="1.10.10.60">
    <property type="entry name" value="Homeodomain-like"/>
    <property type="match status" value="1"/>
</dbReference>
<evidence type="ECO:0000259" key="6">
    <source>
        <dbReference type="Pfam" id="PF00249"/>
    </source>
</evidence>
<comment type="subcellular location">
    <subcellularLocation>
        <location evidence="1">Nucleus</location>
    </subcellularLocation>
</comment>
<dbReference type="Pfam" id="PF00249">
    <property type="entry name" value="Myb_DNA-binding"/>
    <property type="match status" value="1"/>
</dbReference>
<dbReference type="Proteomes" id="UP001472677">
    <property type="component" value="Unassembled WGS sequence"/>
</dbReference>
<accession>A0ABR2AUS2</accession>
<evidence type="ECO:0000256" key="2">
    <source>
        <dbReference type="ARBA" id="ARBA00023015"/>
    </source>
</evidence>
<evidence type="ECO:0000256" key="5">
    <source>
        <dbReference type="SAM" id="MobiDB-lite"/>
    </source>
</evidence>
<feature type="domain" description="Myb-like" evidence="6">
    <location>
        <begin position="154"/>
        <end position="205"/>
    </location>
</feature>